<evidence type="ECO:0000256" key="4">
    <source>
        <dbReference type="ARBA" id="ARBA00022692"/>
    </source>
</evidence>
<keyword evidence="12 17" id="KW-0472">Membrane</keyword>
<dbReference type="GO" id="GO:0000902">
    <property type="term" value="P:cell morphogenesis"/>
    <property type="evidence" value="ECO:0007669"/>
    <property type="project" value="TreeGrafter"/>
</dbReference>
<dbReference type="PRINTS" id="PR01818">
    <property type="entry name" value="DESMOCADHERN"/>
</dbReference>
<dbReference type="InterPro" id="IPR039808">
    <property type="entry name" value="Cadherin"/>
</dbReference>
<feature type="domain" description="Cadherin" evidence="19">
    <location>
        <begin position="233"/>
        <end position="340"/>
    </location>
</feature>
<dbReference type="GO" id="GO:0044331">
    <property type="term" value="P:cell-cell adhesion mediated by cadherin"/>
    <property type="evidence" value="ECO:0007669"/>
    <property type="project" value="TreeGrafter"/>
</dbReference>
<evidence type="ECO:0000256" key="9">
    <source>
        <dbReference type="ARBA" id="ARBA00022889"/>
    </source>
</evidence>
<dbReference type="GO" id="GO:0016342">
    <property type="term" value="C:catenin complex"/>
    <property type="evidence" value="ECO:0007669"/>
    <property type="project" value="TreeGrafter"/>
</dbReference>
<keyword evidence="7" id="KW-0677">Repeat</keyword>
<dbReference type="AlphaFoldDB" id="A0AAV1GGS4"/>
<keyword evidence="5" id="KW-0479">Metal-binding</keyword>
<dbReference type="GO" id="GO:0030057">
    <property type="term" value="C:desmosome"/>
    <property type="evidence" value="ECO:0007669"/>
    <property type="project" value="UniProtKB-SubCell"/>
</dbReference>
<sequence length="890" mass="97413">MANVLIFNVFLVLILSGVESCFMPSSQYVNVPQTIPSGKYITTVEVGDCDTKTIHFTVYDPSFVIYRNGTVVAVNTMSVTTEKTLAVYVGDNMGQERIIVVHLSSSEIQRQKRTNTGFLRRSKRRWSPPPFNIIEEESGPYPQEIEKIVSDSASDQEVYYTISGPGVELPPVGLFTLDKYSGMLSVNRAVDREQFSKFVITTRVFNRISNKETDLPLDIAVVVDDINDNAPTFKDSMQFTVPEKSAVDTFVGLVNATDRDEVGSLHVKIKYSLLTGLDLFKIHPVTGVITTKTNTLDREAKEKHMVTVQIKDMDGAVTGLFNTATATITLSDVNDNPPTFLKPTYEANVNENEKEKCILRIPVEDKDLQNTANWNSKFVITKGNENGHFRIDRDPKTNEGLLCVSKPLDFEKTPKVNLEVMAKNEAELKGTSAQWKSIPVSVAVNNVDEGPEFTAPTVRFNVKENSANGTKIGIYEAVDPETKSSDGIKYYRSIDPGSWIDINRDNGELRVANTIDRESPFVKNGEYPVIVKAVDAGSKTGTGTIIIDIEDENDNKPTIPGSELVLCEKQGEMGSVLVVAEDKDESPFSSPFSFSLPSNDGTWSLTKVNDTTATLKQLKELPTGIYKVPIDVKDLQGYGEEQIANVRICQCRNGVCLAKERNVSLGPMGILALLLPLALLLLLCLLLAFFCATKGEKMQIDDGGDSGGILLKSNTEAPGEEVDANLINVPITTDTIGKGSVKGVNTAWPGGKSTSTIGGMGTHENGMYMENNIITNTYDQFDGTYGSQFNGGHMVGSGMGIDSRYMTQDFSFLQTWATNGRYLQTKLPYLGTEDDGRFANDIIHSYGYEGAGSLAGSVGCCSDFGDNENLDFLNTLGPKFKGLAETAKKT</sequence>
<evidence type="ECO:0000256" key="18">
    <source>
        <dbReference type="SAM" id="SignalP"/>
    </source>
</evidence>
<keyword evidence="6 18" id="KW-0732">Signal</keyword>
<dbReference type="GO" id="GO:0007043">
    <property type="term" value="P:cell-cell junction assembly"/>
    <property type="evidence" value="ECO:0007669"/>
    <property type="project" value="TreeGrafter"/>
</dbReference>
<evidence type="ECO:0000256" key="15">
    <source>
        <dbReference type="RuleBase" id="RU003318"/>
    </source>
</evidence>
<keyword evidence="9 15" id="KW-0130">Cell adhesion</keyword>
<dbReference type="GO" id="GO:0034332">
    <property type="term" value="P:adherens junction organization"/>
    <property type="evidence" value="ECO:0007669"/>
    <property type="project" value="TreeGrafter"/>
</dbReference>
<dbReference type="SUPFAM" id="SSF49313">
    <property type="entry name" value="Cadherin-like"/>
    <property type="match status" value="6"/>
</dbReference>
<name>A0AAV1GGS4_XYRNO</name>
<feature type="transmembrane region" description="Helical" evidence="17">
    <location>
        <begin position="668"/>
        <end position="690"/>
    </location>
</feature>
<evidence type="ECO:0000256" key="2">
    <source>
        <dbReference type="ARBA" id="ARBA00004568"/>
    </source>
</evidence>
<dbReference type="FunFam" id="2.60.40.60:FF:000011">
    <property type="entry name" value="Cadherin 1"/>
    <property type="match status" value="1"/>
</dbReference>
<dbReference type="InterPro" id="IPR020894">
    <property type="entry name" value="Cadherin_CS"/>
</dbReference>
<dbReference type="Gene3D" id="4.10.900.10">
    <property type="entry name" value="TCF3-CBD (Catenin binding domain)"/>
    <property type="match status" value="1"/>
</dbReference>
<feature type="domain" description="Cadherin" evidence="19">
    <location>
        <begin position="151"/>
        <end position="233"/>
    </location>
</feature>
<evidence type="ECO:0000256" key="11">
    <source>
        <dbReference type="ARBA" id="ARBA00022989"/>
    </source>
</evidence>
<dbReference type="InterPro" id="IPR000233">
    <property type="entry name" value="Cadherin_Y-type_LIR"/>
</dbReference>
<keyword evidence="10" id="KW-0965">Cell junction</keyword>
<dbReference type="InterPro" id="IPR015919">
    <property type="entry name" value="Cadherin-like_sf"/>
</dbReference>
<dbReference type="FunFam" id="2.60.40.60:FF:000020">
    <property type="entry name" value="Dachsous cadherin-related 1b"/>
    <property type="match status" value="1"/>
</dbReference>
<dbReference type="PRINTS" id="PR00205">
    <property type="entry name" value="CADHERIN"/>
</dbReference>
<dbReference type="PROSITE" id="PS50268">
    <property type="entry name" value="CADHERIN_2"/>
    <property type="match status" value="4"/>
</dbReference>
<evidence type="ECO:0000313" key="21">
    <source>
        <dbReference type="Proteomes" id="UP001178508"/>
    </source>
</evidence>
<feature type="domain" description="Cadherin" evidence="19">
    <location>
        <begin position="454"/>
        <end position="559"/>
    </location>
</feature>
<organism evidence="20 21">
    <name type="scientific">Xyrichtys novacula</name>
    <name type="common">Pearly razorfish</name>
    <name type="synonym">Hemipteronotus novacula</name>
    <dbReference type="NCBI Taxonomy" id="13765"/>
    <lineage>
        <taxon>Eukaryota</taxon>
        <taxon>Metazoa</taxon>
        <taxon>Chordata</taxon>
        <taxon>Craniata</taxon>
        <taxon>Vertebrata</taxon>
        <taxon>Euteleostomi</taxon>
        <taxon>Actinopterygii</taxon>
        <taxon>Neopterygii</taxon>
        <taxon>Teleostei</taxon>
        <taxon>Neoteleostei</taxon>
        <taxon>Acanthomorphata</taxon>
        <taxon>Eupercaria</taxon>
        <taxon>Labriformes</taxon>
        <taxon>Labridae</taxon>
        <taxon>Xyrichtys</taxon>
    </lineage>
</organism>
<evidence type="ECO:0000256" key="12">
    <source>
        <dbReference type="ARBA" id="ARBA00023136"/>
    </source>
</evidence>
<evidence type="ECO:0000256" key="3">
    <source>
        <dbReference type="ARBA" id="ARBA00022475"/>
    </source>
</evidence>
<evidence type="ECO:0000256" key="13">
    <source>
        <dbReference type="ARBA" id="ARBA00023180"/>
    </source>
</evidence>
<dbReference type="CDD" id="cd11304">
    <property type="entry name" value="Cadherin_repeat"/>
    <property type="match status" value="4"/>
</dbReference>
<comment type="function">
    <text evidence="16">A component of desmosome cell-cell junctions which are required for positive regulation of cellular adhesion. Involved in the interaction of plaque proteins and intermediate filaments mediating cell-cell adhesion.</text>
</comment>
<evidence type="ECO:0000256" key="6">
    <source>
        <dbReference type="ARBA" id="ARBA00022729"/>
    </source>
</evidence>
<feature type="domain" description="Cadherin" evidence="19">
    <location>
        <begin position="341"/>
        <end position="453"/>
    </location>
</feature>
<dbReference type="GO" id="GO:0008013">
    <property type="term" value="F:beta-catenin binding"/>
    <property type="evidence" value="ECO:0007669"/>
    <property type="project" value="TreeGrafter"/>
</dbReference>
<keyword evidence="13" id="KW-0325">Glycoprotein</keyword>
<evidence type="ECO:0000256" key="8">
    <source>
        <dbReference type="ARBA" id="ARBA00022837"/>
    </source>
</evidence>
<evidence type="ECO:0000256" key="1">
    <source>
        <dbReference type="ARBA" id="ARBA00004251"/>
    </source>
</evidence>
<dbReference type="InterPro" id="IPR009122">
    <property type="entry name" value="Desmosomal_cadherin"/>
</dbReference>
<dbReference type="GO" id="GO:0060027">
    <property type="term" value="P:convergent extension involved in gastrulation"/>
    <property type="evidence" value="ECO:0007669"/>
    <property type="project" value="UniProtKB-ARBA"/>
</dbReference>
<keyword evidence="3" id="KW-1003">Cell membrane</keyword>
<dbReference type="FunFam" id="2.60.40.60:FF:000027">
    <property type="entry name" value="Cadherin 2"/>
    <property type="match status" value="1"/>
</dbReference>
<evidence type="ECO:0000256" key="17">
    <source>
        <dbReference type="SAM" id="Phobius"/>
    </source>
</evidence>
<evidence type="ECO:0000259" key="19">
    <source>
        <dbReference type="PROSITE" id="PS50268"/>
    </source>
</evidence>
<dbReference type="InterPro" id="IPR002126">
    <property type="entry name" value="Cadherin-like_dom"/>
</dbReference>
<proteinExistence type="predicted"/>
<dbReference type="InterPro" id="IPR027397">
    <property type="entry name" value="Catenin-bd_sf"/>
</dbReference>
<dbReference type="PANTHER" id="PTHR24027:SF78">
    <property type="entry name" value="CADHERIN-LIKE PROTEIN 26"/>
    <property type="match status" value="1"/>
</dbReference>
<keyword evidence="8 14" id="KW-0106">Calcium</keyword>
<dbReference type="PROSITE" id="PS00232">
    <property type="entry name" value="CADHERIN_1"/>
    <property type="match status" value="2"/>
</dbReference>
<dbReference type="Pfam" id="PF00028">
    <property type="entry name" value="Cadherin"/>
    <property type="match status" value="4"/>
</dbReference>
<evidence type="ECO:0000256" key="5">
    <source>
        <dbReference type="ARBA" id="ARBA00022723"/>
    </source>
</evidence>
<dbReference type="GO" id="GO:0016339">
    <property type="term" value="P:calcium-dependent cell-cell adhesion via plasma membrane cell adhesion molecules"/>
    <property type="evidence" value="ECO:0007669"/>
    <property type="project" value="TreeGrafter"/>
</dbReference>
<keyword evidence="11 17" id="KW-1133">Transmembrane helix</keyword>
<dbReference type="FunFam" id="2.60.40.60:FF:000031">
    <property type="entry name" value="Cadherin 3"/>
    <property type="match status" value="1"/>
</dbReference>
<dbReference type="Pfam" id="PF08758">
    <property type="entry name" value="Cadherin_pro"/>
    <property type="match status" value="1"/>
</dbReference>
<evidence type="ECO:0000256" key="16">
    <source>
        <dbReference type="RuleBase" id="RU004358"/>
    </source>
</evidence>
<keyword evidence="4 15" id="KW-0812">Transmembrane</keyword>
<dbReference type="Pfam" id="PF01049">
    <property type="entry name" value="CADH_Y-type_LIR"/>
    <property type="match status" value="1"/>
</dbReference>
<keyword evidence="21" id="KW-1185">Reference proteome</keyword>
<dbReference type="InterPro" id="IPR014868">
    <property type="entry name" value="Cadherin_pro_dom"/>
</dbReference>
<comment type="subcellular location">
    <subcellularLocation>
        <location evidence="2">Cell junction</location>
        <location evidence="2">Desmosome</location>
    </subcellularLocation>
    <subcellularLocation>
        <location evidence="1 15">Cell membrane</location>
        <topology evidence="1 15">Single-pass type I membrane protein</topology>
    </subcellularLocation>
</comment>
<evidence type="ECO:0000256" key="7">
    <source>
        <dbReference type="ARBA" id="ARBA00022737"/>
    </source>
</evidence>
<feature type="signal peptide" evidence="18">
    <location>
        <begin position="1"/>
        <end position="20"/>
    </location>
</feature>
<dbReference type="GO" id="GO:0016477">
    <property type="term" value="P:cell migration"/>
    <property type="evidence" value="ECO:0007669"/>
    <property type="project" value="TreeGrafter"/>
</dbReference>
<dbReference type="Gene3D" id="2.60.40.60">
    <property type="entry name" value="Cadherins"/>
    <property type="match status" value="6"/>
</dbReference>
<dbReference type="SMART" id="SM01055">
    <property type="entry name" value="Cadherin_pro"/>
    <property type="match status" value="1"/>
</dbReference>
<dbReference type="Proteomes" id="UP001178508">
    <property type="component" value="Chromosome 14"/>
</dbReference>
<dbReference type="GO" id="GO:0007156">
    <property type="term" value="P:homophilic cell adhesion via plasma membrane adhesion molecules"/>
    <property type="evidence" value="ECO:0007669"/>
    <property type="project" value="InterPro"/>
</dbReference>
<gene>
    <name evidence="20" type="ORF">XNOV1_A037133</name>
</gene>
<dbReference type="EMBL" id="OY660877">
    <property type="protein sequence ID" value="CAJ1072356.1"/>
    <property type="molecule type" value="Genomic_DNA"/>
</dbReference>
<dbReference type="PANTHER" id="PTHR24027">
    <property type="entry name" value="CADHERIN-23"/>
    <property type="match status" value="1"/>
</dbReference>
<accession>A0AAV1GGS4</accession>
<dbReference type="GO" id="GO:0005509">
    <property type="term" value="F:calcium ion binding"/>
    <property type="evidence" value="ECO:0007669"/>
    <property type="project" value="UniProtKB-UniRule"/>
</dbReference>
<dbReference type="GO" id="GO:0045296">
    <property type="term" value="F:cadherin binding"/>
    <property type="evidence" value="ECO:0007669"/>
    <property type="project" value="TreeGrafter"/>
</dbReference>
<evidence type="ECO:0000313" key="20">
    <source>
        <dbReference type="EMBL" id="CAJ1072356.1"/>
    </source>
</evidence>
<evidence type="ECO:0000256" key="14">
    <source>
        <dbReference type="PROSITE-ProRule" id="PRU00043"/>
    </source>
</evidence>
<evidence type="ECO:0000256" key="10">
    <source>
        <dbReference type="ARBA" id="ARBA00022949"/>
    </source>
</evidence>
<reference evidence="20" key="1">
    <citation type="submission" date="2023-08" db="EMBL/GenBank/DDBJ databases">
        <authorList>
            <person name="Alioto T."/>
            <person name="Alioto T."/>
            <person name="Gomez Garrido J."/>
        </authorList>
    </citation>
    <scope>NUCLEOTIDE SEQUENCE</scope>
</reference>
<dbReference type="GO" id="GO:0005912">
    <property type="term" value="C:adherens junction"/>
    <property type="evidence" value="ECO:0007669"/>
    <property type="project" value="TreeGrafter"/>
</dbReference>
<protein>
    <submittedName>
        <fullName evidence="20">Desmocollin 2 like</fullName>
    </submittedName>
</protein>
<feature type="chain" id="PRO_5043729395" evidence="18">
    <location>
        <begin position="21"/>
        <end position="890"/>
    </location>
</feature>
<dbReference type="SMART" id="SM00112">
    <property type="entry name" value="CA"/>
    <property type="match status" value="4"/>
</dbReference>
<dbReference type="FunFam" id="2.60.40.60:FF:000019">
    <property type="entry name" value="Cadherin 2"/>
    <property type="match status" value="1"/>
</dbReference>
<dbReference type="GO" id="GO:0055113">
    <property type="term" value="P:epiboly involved in gastrulation with mouth forming second"/>
    <property type="evidence" value="ECO:0007669"/>
    <property type="project" value="UniProtKB-ARBA"/>
</dbReference>